<dbReference type="Gene3D" id="3.20.20.140">
    <property type="entry name" value="Metal-dependent hydrolases"/>
    <property type="match status" value="1"/>
</dbReference>
<keyword evidence="3 6" id="KW-0378">Hydrolase</keyword>
<dbReference type="Pfam" id="PF01979">
    <property type="entry name" value="Amidohydro_1"/>
    <property type="match status" value="1"/>
</dbReference>
<evidence type="ECO:0000256" key="4">
    <source>
        <dbReference type="ARBA" id="ARBA00023211"/>
    </source>
</evidence>
<accession>A0ABR5PUS4</accession>
<dbReference type="InterPro" id="IPR032466">
    <property type="entry name" value="Metal_Hydrolase"/>
</dbReference>
<dbReference type="SUPFAM" id="SSF51556">
    <property type="entry name" value="Metallo-dependent hydrolases"/>
    <property type="match status" value="1"/>
</dbReference>
<comment type="catalytic activity">
    <reaction evidence="5 6">
        <text>adenine + H2O + H(+) = hypoxanthine + NH4(+)</text>
        <dbReference type="Rhea" id="RHEA:23688"/>
        <dbReference type="ChEBI" id="CHEBI:15377"/>
        <dbReference type="ChEBI" id="CHEBI:15378"/>
        <dbReference type="ChEBI" id="CHEBI:16708"/>
        <dbReference type="ChEBI" id="CHEBI:17368"/>
        <dbReference type="ChEBI" id="CHEBI:28938"/>
        <dbReference type="EC" id="3.5.4.2"/>
    </reaction>
</comment>
<dbReference type="PANTHER" id="PTHR11113:SF2">
    <property type="entry name" value="ADENINE DEAMINASE"/>
    <property type="match status" value="1"/>
</dbReference>
<dbReference type="Gene3D" id="2.30.40.10">
    <property type="entry name" value="Urease, subunit C, domain 1"/>
    <property type="match status" value="1"/>
</dbReference>
<dbReference type="InterPro" id="IPR011059">
    <property type="entry name" value="Metal-dep_hydrolase_composite"/>
</dbReference>
<evidence type="ECO:0000313" key="9">
    <source>
        <dbReference type="EMBL" id="KRN10653.1"/>
    </source>
</evidence>
<evidence type="ECO:0000256" key="6">
    <source>
        <dbReference type="HAMAP-Rule" id="MF_01518"/>
    </source>
</evidence>
<proteinExistence type="inferred from homology"/>
<dbReference type="InterPro" id="IPR006679">
    <property type="entry name" value="Adenine_deam"/>
</dbReference>
<comment type="caution">
    <text evidence="9">The sequence shown here is derived from an EMBL/GenBank/DDBJ whole genome shotgun (WGS) entry which is preliminary data.</text>
</comment>
<reference evidence="9 10" key="1">
    <citation type="journal article" date="2015" name="Genome Announc.">
        <title>Expanding the biotechnology potential of lactobacilli through comparative genomics of 213 strains and associated genera.</title>
        <authorList>
            <person name="Sun Z."/>
            <person name="Harris H.M."/>
            <person name="McCann A."/>
            <person name="Guo C."/>
            <person name="Argimon S."/>
            <person name="Zhang W."/>
            <person name="Yang X."/>
            <person name="Jeffery I.B."/>
            <person name="Cooney J.C."/>
            <person name="Kagawa T.F."/>
            <person name="Liu W."/>
            <person name="Song Y."/>
            <person name="Salvetti E."/>
            <person name="Wrobel A."/>
            <person name="Rasinkangas P."/>
            <person name="Parkhill J."/>
            <person name="Rea M.C."/>
            <person name="O'Sullivan O."/>
            <person name="Ritari J."/>
            <person name="Douillard F.P."/>
            <person name="Paul Ross R."/>
            <person name="Yang R."/>
            <person name="Briner A.E."/>
            <person name="Felis G.E."/>
            <person name="de Vos W.M."/>
            <person name="Barrangou R."/>
            <person name="Klaenhammer T.R."/>
            <person name="Caufield P.W."/>
            <person name="Cui Y."/>
            <person name="Zhang H."/>
            <person name="O'Toole P.W."/>
        </authorList>
    </citation>
    <scope>NUCLEOTIDE SEQUENCE [LARGE SCALE GENOMIC DNA]</scope>
    <source>
        <strain evidence="9 10">DSM 23908</strain>
    </source>
</reference>
<feature type="domain" description="Adenine deaminase C-terminal" evidence="8">
    <location>
        <begin position="415"/>
        <end position="581"/>
    </location>
</feature>
<dbReference type="PANTHER" id="PTHR11113">
    <property type="entry name" value="N-ACETYLGLUCOSAMINE-6-PHOSPHATE DEACETYLASE"/>
    <property type="match status" value="1"/>
</dbReference>
<dbReference type="InterPro" id="IPR026912">
    <property type="entry name" value="Adenine_deam_C"/>
</dbReference>
<sequence length="595" mass="65989">MEQDYESIGFVGLAKVSPFFVGEIMTKVDLLITNAQVFNVFLRKFVQTTVSVKDGKFYWIDQNLDGIEAEEVLDLTGKYLIPGLVDAHMHIDSSMTTPAIMGKTIGKYGTTTIIADDHEITNVAGIEGLKNFIDQPAPIDIFFGIPSSVPSTNDQMETTGGKIGVPEVEELLKDPRFICLGEVMNFKGMTAEGPTLIKDIIATCRKNRPTMPLEGHVPAYAGEDLAKVIFAGVTTDHTQQTAALVDEKVRNGMFVEIQLKSMHQEVIDTIIKHQYFEHVALVTDDSMPDVLLTSHLNNLVRKAISMGMKPEDAIYISTYTPARHMGLWDRGAIAPGRIADFVILDNLEKFEISDVYKNGRPFLDDYQESKYDFLPELRHSINASKLAEQDLKLTTDLVENGTVIANIIQLNEVGTFTNHVKKKLQVKNHQVQWQQAGLALIMVQDRYGKNQAHFQLGLVDKAIIGDGAVGATWAHDHHNLMVMGTNIAGMIRIQHQLIEQQGGYIAAKGEKIVANAPLPIGGVVSDQPMDILGEQIKQIRQTMRDLGYKNTNEIMSFSTLSLLVSPNLKISDKGLFDVKSQKKVPLFELSSIKKV</sequence>
<comment type="cofactor">
    <cofactor evidence="6">
        <name>Mn(2+)</name>
        <dbReference type="ChEBI" id="CHEBI:29035"/>
    </cofactor>
</comment>
<dbReference type="Pfam" id="PF13382">
    <property type="entry name" value="Adenine_deam_C"/>
    <property type="match status" value="1"/>
</dbReference>
<evidence type="ECO:0000313" key="10">
    <source>
        <dbReference type="Proteomes" id="UP000051521"/>
    </source>
</evidence>
<dbReference type="Proteomes" id="UP000051521">
    <property type="component" value="Unassembled WGS sequence"/>
</dbReference>
<name>A0ABR5PUS4_9LACO</name>
<evidence type="ECO:0000256" key="5">
    <source>
        <dbReference type="ARBA" id="ARBA00047720"/>
    </source>
</evidence>
<feature type="domain" description="Amidohydrolase-related" evidence="7">
    <location>
        <begin position="79"/>
        <end position="360"/>
    </location>
</feature>
<comment type="similarity">
    <text evidence="1 6">Belongs to the metallo-dependent hydrolases superfamily. Adenine deaminase family.</text>
</comment>
<protein>
    <recommendedName>
        <fullName evidence="2 6">Adenine deaminase</fullName>
        <shortName evidence="6">Adenase</shortName>
        <shortName evidence="6">Adenine aminase</shortName>
        <ecNumber evidence="2 6">3.5.4.2</ecNumber>
    </recommendedName>
</protein>
<dbReference type="EMBL" id="AYZO01000028">
    <property type="protein sequence ID" value="KRN10653.1"/>
    <property type="molecule type" value="Genomic_DNA"/>
</dbReference>
<evidence type="ECO:0000259" key="7">
    <source>
        <dbReference type="Pfam" id="PF01979"/>
    </source>
</evidence>
<keyword evidence="4 6" id="KW-0464">Manganese</keyword>
<organism evidence="9 10">
    <name type="scientific">Lactobacillus gigeriorum DSM 23908 = CRBIP 24.85</name>
    <dbReference type="NCBI Taxonomy" id="1423751"/>
    <lineage>
        <taxon>Bacteria</taxon>
        <taxon>Bacillati</taxon>
        <taxon>Bacillota</taxon>
        <taxon>Bacilli</taxon>
        <taxon>Lactobacillales</taxon>
        <taxon>Lactobacillaceae</taxon>
        <taxon>Lactobacillus</taxon>
    </lineage>
</organism>
<gene>
    <name evidence="6" type="primary">ade</name>
    <name evidence="9" type="ORF">FC38_GL000947</name>
</gene>
<evidence type="ECO:0000256" key="1">
    <source>
        <dbReference type="ARBA" id="ARBA00006773"/>
    </source>
</evidence>
<dbReference type="SUPFAM" id="SSF51338">
    <property type="entry name" value="Composite domain of metallo-dependent hydrolases"/>
    <property type="match status" value="1"/>
</dbReference>
<dbReference type="InterPro" id="IPR006680">
    <property type="entry name" value="Amidohydro-rel"/>
</dbReference>
<dbReference type="EC" id="3.5.4.2" evidence="2 6"/>
<dbReference type="HAMAP" id="MF_01518">
    <property type="entry name" value="Adenine_deamin"/>
    <property type="match status" value="1"/>
</dbReference>
<keyword evidence="10" id="KW-1185">Reference proteome</keyword>
<evidence type="ECO:0000256" key="3">
    <source>
        <dbReference type="ARBA" id="ARBA00022801"/>
    </source>
</evidence>
<evidence type="ECO:0000256" key="2">
    <source>
        <dbReference type="ARBA" id="ARBA00012782"/>
    </source>
</evidence>
<evidence type="ECO:0000259" key="8">
    <source>
        <dbReference type="Pfam" id="PF13382"/>
    </source>
</evidence>